<accession>A0A0V1JDJ4</accession>
<dbReference type="EMBL" id="JYDS01000012">
    <property type="protein sequence ID" value="KRZ33025.1"/>
    <property type="molecule type" value="Genomic_DNA"/>
</dbReference>
<dbReference type="Proteomes" id="UP000054805">
    <property type="component" value="Unassembled WGS sequence"/>
</dbReference>
<dbReference type="AlphaFoldDB" id="A0A0V1JDJ4"/>
<protein>
    <submittedName>
        <fullName evidence="1">Uncharacterized protein</fullName>
    </submittedName>
</protein>
<comment type="caution">
    <text evidence="1">The sequence shown here is derived from an EMBL/GenBank/DDBJ whole genome shotgun (WGS) entry which is preliminary data.</text>
</comment>
<sequence length="131" mass="14571">MDDCSAPWLGDYNFDDSRRATAEQLAKRSLETILVALDYQKITIKGYCNERRVGSGGVRTNLFVARSALNHGHNHNKITTDCSDRRGSTETESNPPACYVLEMEPGIPGFVLFSAIDVNTRNECKFLVVQA</sequence>
<keyword evidence="2" id="KW-1185">Reference proteome</keyword>
<organism evidence="1 2">
    <name type="scientific">Trichinella pseudospiralis</name>
    <name type="common">Parasitic roundworm</name>
    <dbReference type="NCBI Taxonomy" id="6337"/>
    <lineage>
        <taxon>Eukaryota</taxon>
        <taxon>Metazoa</taxon>
        <taxon>Ecdysozoa</taxon>
        <taxon>Nematoda</taxon>
        <taxon>Enoplea</taxon>
        <taxon>Dorylaimia</taxon>
        <taxon>Trichinellida</taxon>
        <taxon>Trichinellidae</taxon>
        <taxon>Trichinella</taxon>
    </lineage>
</organism>
<reference evidence="1 2" key="1">
    <citation type="submission" date="2015-01" db="EMBL/GenBank/DDBJ databases">
        <title>Evolution of Trichinella species and genotypes.</title>
        <authorList>
            <person name="Korhonen P.K."/>
            <person name="Edoardo P."/>
            <person name="Giuseppe L.R."/>
            <person name="Gasser R.B."/>
        </authorList>
    </citation>
    <scope>NUCLEOTIDE SEQUENCE [LARGE SCALE GENOMIC DNA]</scope>
    <source>
        <strain evidence="1">ISS588</strain>
    </source>
</reference>
<proteinExistence type="predicted"/>
<evidence type="ECO:0000313" key="2">
    <source>
        <dbReference type="Proteomes" id="UP000054805"/>
    </source>
</evidence>
<evidence type="ECO:0000313" key="1">
    <source>
        <dbReference type="EMBL" id="KRZ33025.1"/>
    </source>
</evidence>
<name>A0A0V1JDJ4_TRIPS</name>
<gene>
    <name evidence="1" type="ORF">T4B_10101</name>
</gene>